<dbReference type="AlphaFoldDB" id="A0A9C6XBJ4"/>
<feature type="transmembrane region" description="Helical" evidence="1">
    <location>
        <begin position="300"/>
        <end position="318"/>
    </location>
</feature>
<dbReference type="PROSITE" id="PS51257">
    <property type="entry name" value="PROKAR_LIPOPROTEIN"/>
    <property type="match status" value="1"/>
</dbReference>
<evidence type="ECO:0000256" key="1">
    <source>
        <dbReference type="SAM" id="Phobius"/>
    </source>
</evidence>
<keyword evidence="2" id="KW-1185">Reference proteome</keyword>
<evidence type="ECO:0000313" key="2">
    <source>
        <dbReference type="Proteomes" id="UP000504606"/>
    </source>
</evidence>
<organism evidence="2 3">
    <name type="scientific">Frankliniella occidentalis</name>
    <name type="common">Western flower thrips</name>
    <name type="synonym">Euthrips occidentalis</name>
    <dbReference type="NCBI Taxonomy" id="133901"/>
    <lineage>
        <taxon>Eukaryota</taxon>
        <taxon>Metazoa</taxon>
        <taxon>Ecdysozoa</taxon>
        <taxon>Arthropoda</taxon>
        <taxon>Hexapoda</taxon>
        <taxon>Insecta</taxon>
        <taxon>Pterygota</taxon>
        <taxon>Neoptera</taxon>
        <taxon>Paraneoptera</taxon>
        <taxon>Thysanoptera</taxon>
        <taxon>Terebrantia</taxon>
        <taxon>Thripoidea</taxon>
        <taxon>Thripidae</taxon>
        <taxon>Frankliniella</taxon>
    </lineage>
</organism>
<dbReference type="GeneID" id="113205561"/>
<dbReference type="Proteomes" id="UP000504606">
    <property type="component" value="Unplaced"/>
</dbReference>
<dbReference type="Gene3D" id="1.20.140.150">
    <property type="match status" value="1"/>
</dbReference>
<name>A0A9C6XBJ4_FRAOC</name>
<proteinExistence type="predicted"/>
<evidence type="ECO:0000313" key="3">
    <source>
        <dbReference type="RefSeq" id="XP_052133057.1"/>
    </source>
</evidence>
<feature type="transmembrane region" description="Helical" evidence="1">
    <location>
        <begin position="210"/>
        <end position="232"/>
    </location>
</feature>
<dbReference type="OrthoDB" id="6419888at2759"/>
<dbReference type="RefSeq" id="XP_052133057.1">
    <property type="nucleotide sequence ID" value="XM_052277097.1"/>
</dbReference>
<keyword evidence="1" id="KW-0812">Transmembrane</keyword>
<sequence length="328" mass="34533">MFVRWFDSSSSGDGSSADEHAGGGGSGLAWCSCTCSTTLALTVLATACSTALLVCAVITDHWEHVAWDWDRERVARVEQTLLQDQRNGSHHWRLDWLVDGKVARLLRRRPRQPDVGPSAGPAVFLLPMNGGIWTLCANVNEEQHAALRAAGLSQPSCVNYLTRNPGPDGRPSWQRRMQNLSISCALVCLIILGSSAIVGAFGVVAHQASAVLVTGVLYFLAATFALFTLSIIHFKRAQTPAALGRGSGALAVDGVMPGITPVDVGAGPAGLAAAAVLPPPPLWGPLLAARRVETAWSLQMGWGGVAGALLTAALWLTLSRAMRGPPPP</sequence>
<protein>
    <submittedName>
        <fullName evidence="3">Uncharacterized protein LOC113205561 isoform X1</fullName>
    </submittedName>
</protein>
<keyword evidence="1" id="KW-0472">Membrane</keyword>
<dbReference type="KEGG" id="foc:113205561"/>
<feature type="transmembrane region" description="Helical" evidence="1">
    <location>
        <begin position="180"/>
        <end position="204"/>
    </location>
</feature>
<reference evidence="3" key="1">
    <citation type="submission" date="2025-08" db="UniProtKB">
        <authorList>
            <consortium name="RefSeq"/>
        </authorList>
    </citation>
    <scope>IDENTIFICATION</scope>
    <source>
        <tissue evidence="3">Whole organism</tissue>
    </source>
</reference>
<gene>
    <name evidence="3" type="primary">LOC113205561</name>
</gene>
<keyword evidence="1" id="KW-1133">Transmembrane helix</keyword>
<accession>A0A9C6XBJ4</accession>